<dbReference type="AlphaFoldDB" id="A0A2P6QZB8"/>
<evidence type="ECO:0000313" key="4">
    <source>
        <dbReference type="EMBL" id="PRQ39511.1"/>
    </source>
</evidence>
<keyword evidence="5" id="KW-1185">Reference proteome</keyword>
<dbReference type="Gramene" id="PRQ39511">
    <property type="protein sequence ID" value="PRQ39511"/>
    <property type="gene ID" value="RchiOBHm_Chr4g0426031"/>
</dbReference>
<comment type="caution">
    <text evidence="4">The sequence shown here is derived from an EMBL/GenBank/DDBJ whole genome shotgun (WGS) entry which is preliminary data.</text>
</comment>
<feature type="repeat" description="PPR" evidence="3">
    <location>
        <begin position="67"/>
        <end position="102"/>
    </location>
</feature>
<evidence type="ECO:0000256" key="3">
    <source>
        <dbReference type="PROSITE-ProRule" id="PRU00708"/>
    </source>
</evidence>
<accession>A0A2P6QZB8</accession>
<dbReference type="Pfam" id="PF13812">
    <property type="entry name" value="PPR_3"/>
    <property type="match status" value="1"/>
</dbReference>
<sequence length="157" mass="17865">MSYWPDGLFKVNRFEEAFGLVREIDEKGLKLNLVTYNTILNGFCRTGMTNEAMQVFSNMLTRGTKPDAITYNILIYFYCKQGRIKTAIQLFNSTGAAKEWCPDVIAYTSLLSVICNSVGLDQAMVYLDKMIREGIYPNIGTWKPIYILDDILREGSS</sequence>
<evidence type="ECO:0000313" key="5">
    <source>
        <dbReference type="Proteomes" id="UP000238479"/>
    </source>
</evidence>
<feature type="repeat" description="PPR" evidence="3">
    <location>
        <begin position="32"/>
        <end position="66"/>
    </location>
</feature>
<dbReference type="OMA" id="GICECIG"/>
<evidence type="ECO:0000256" key="2">
    <source>
        <dbReference type="ARBA" id="ARBA00022737"/>
    </source>
</evidence>
<dbReference type="PANTHER" id="PTHR46128:SF211">
    <property type="entry name" value="PENTACOTRIPEPTIDE-REPEAT REGION OF PRORP DOMAIN-CONTAINING PROTEIN"/>
    <property type="match status" value="1"/>
</dbReference>
<gene>
    <name evidence="4" type="ORF">RchiOBHm_Chr4g0426031</name>
</gene>
<reference evidence="4 5" key="1">
    <citation type="journal article" date="2018" name="Nat. Genet.">
        <title>The Rosa genome provides new insights in the design of modern roses.</title>
        <authorList>
            <person name="Bendahmane M."/>
        </authorList>
    </citation>
    <scope>NUCLEOTIDE SEQUENCE [LARGE SCALE GENOMIC DNA]</scope>
    <source>
        <strain evidence="5">cv. Old Blush</strain>
    </source>
</reference>
<dbReference type="PANTHER" id="PTHR46128">
    <property type="entry name" value="MITOCHONDRIAL GROUP I INTRON SPLICING FACTOR CCM1"/>
    <property type="match status" value="1"/>
</dbReference>
<dbReference type="Gene3D" id="1.25.40.10">
    <property type="entry name" value="Tetratricopeptide repeat domain"/>
    <property type="match status" value="1"/>
</dbReference>
<dbReference type="InterPro" id="IPR050872">
    <property type="entry name" value="PPR_P_subfamily"/>
</dbReference>
<dbReference type="PROSITE" id="PS51375">
    <property type="entry name" value="PPR"/>
    <property type="match status" value="3"/>
</dbReference>
<protein>
    <submittedName>
        <fullName evidence="4">Putative tetratricopeptide-like helical domain-containing protein</fullName>
    </submittedName>
</protein>
<evidence type="ECO:0000256" key="1">
    <source>
        <dbReference type="ARBA" id="ARBA00007626"/>
    </source>
</evidence>
<organism evidence="4 5">
    <name type="scientific">Rosa chinensis</name>
    <name type="common">China rose</name>
    <dbReference type="NCBI Taxonomy" id="74649"/>
    <lineage>
        <taxon>Eukaryota</taxon>
        <taxon>Viridiplantae</taxon>
        <taxon>Streptophyta</taxon>
        <taxon>Embryophyta</taxon>
        <taxon>Tracheophyta</taxon>
        <taxon>Spermatophyta</taxon>
        <taxon>Magnoliopsida</taxon>
        <taxon>eudicotyledons</taxon>
        <taxon>Gunneridae</taxon>
        <taxon>Pentapetalae</taxon>
        <taxon>rosids</taxon>
        <taxon>fabids</taxon>
        <taxon>Rosales</taxon>
        <taxon>Rosaceae</taxon>
        <taxon>Rosoideae</taxon>
        <taxon>Rosoideae incertae sedis</taxon>
        <taxon>Rosa</taxon>
    </lineage>
</organism>
<dbReference type="Proteomes" id="UP000238479">
    <property type="component" value="Chromosome 4"/>
</dbReference>
<dbReference type="InterPro" id="IPR002885">
    <property type="entry name" value="PPR_rpt"/>
</dbReference>
<feature type="repeat" description="PPR" evidence="3">
    <location>
        <begin position="103"/>
        <end position="137"/>
    </location>
</feature>
<proteinExistence type="inferred from homology"/>
<name>A0A2P6QZB8_ROSCH</name>
<keyword evidence="2" id="KW-0677">Repeat</keyword>
<dbReference type="NCBIfam" id="TIGR00756">
    <property type="entry name" value="PPR"/>
    <property type="match status" value="2"/>
</dbReference>
<dbReference type="InterPro" id="IPR011990">
    <property type="entry name" value="TPR-like_helical_dom_sf"/>
</dbReference>
<dbReference type="Pfam" id="PF01535">
    <property type="entry name" value="PPR"/>
    <property type="match status" value="1"/>
</dbReference>
<comment type="similarity">
    <text evidence="1">Belongs to the PPR family. P subfamily.</text>
</comment>
<dbReference type="EMBL" id="PDCK01000042">
    <property type="protein sequence ID" value="PRQ39511.1"/>
    <property type="molecule type" value="Genomic_DNA"/>
</dbReference>
<dbReference type="Pfam" id="PF13041">
    <property type="entry name" value="PPR_2"/>
    <property type="match status" value="1"/>
</dbReference>
<dbReference type="STRING" id="74649.A0A2P6QZB8"/>